<proteinExistence type="predicted"/>
<reference evidence="2" key="1">
    <citation type="submission" date="2017-04" db="EMBL/GenBank/DDBJ databases">
        <authorList>
            <person name="Criscuolo A."/>
        </authorList>
    </citation>
    <scope>NUCLEOTIDE SEQUENCE [LARGE SCALE GENOMIC DNA]</scope>
</reference>
<accession>A0A1Y5YXM3</accession>
<gene>
    <name evidence="1" type="ORF">BACERE00185_00279</name>
</gene>
<protein>
    <recommendedName>
        <fullName evidence="3">Transcription initiation factor TFIIIB</fullName>
    </recommendedName>
</protein>
<evidence type="ECO:0000313" key="1">
    <source>
        <dbReference type="EMBL" id="SMD67979.1"/>
    </source>
</evidence>
<evidence type="ECO:0000313" key="2">
    <source>
        <dbReference type="Proteomes" id="UP000194439"/>
    </source>
</evidence>
<dbReference type="Proteomes" id="UP000194439">
    <property type="component" value="Unassembled WGS sequence"/>
</dbReference>
<dbReference type="RefSeq" id="WP_072770134.1">
    <property type="nucleotide sequence ID" value="NZ_FWZD01000024.1"/>
</dbReference>
<dbReference type="EMBL" id="FWZD01000024">
    <property type="protein sequence ID" value="SMD67979.1"/>
    <property type="molecule type" value="Genomic_DNA"/>
</dbReference>
<sequence length="83" mass="9532">MTKTIECKKCGHLNTENDVDYMNTTCGESCGCEGYEYDLTCSACGNEIYRGSEWGQFDRTEVFDEIIDELVESNKTNEHNERK</sequence>
<dbReference type="AlphaFoldDB" id="A0A1Y5YXM3"/>
<organism evidence="1 2">
    <name type="scientific">Bacillus mobilis</name>
    <dbReference type="NCBI Taxonomy" id="2026190"/>
    <lineage>
        <taxon>Bacteria</taxon>
        <taxon>Bacillati</taxon>
        <taxon>Bacillota</taxon>
        <taxon>Bacilli</taxon>
        <taxon>Bacillales</taxon>
        <taxon>Bacillaceae</taxon>
        <taxon>Bacillus</taxon>
        <taxon>Bacillus cereus group</taxon>
    </lineage>
</organism>
<name>A0A1Y5YXM3_9BACI</name>
<evidence type="ECO:0008006" key="3">
    <source>
        <dbReference type="Google" id="ProtNLM"/>
    </source>
</evidence>